<gene>
    <name evidence="1" type="ORF">Adt_14589</name>
</gene>
<comment type="caution">
    <text evidence="1">The sequence shown here is derived from an EMBL/GenBank/DDBJ whole genome shotgun (WGS) entry which is preliminary data.</text>
</comment>
<evidence type="ECO:0000313" key="2">
    <source>
        <dbReference type="Proteomes" id="UP001604336"/>
    </source>
</evidence>
<keyword evidence="2" id="KW-1185">Reference proteome</keyword>
<dbReference type="EMBL" id="JBFOLK010000004">
    <property type="protein sequence ID" value="KAL2518342.1"/>
    <property type="molecule type" value="Genomic_DNA"/>
</dbReference>
<accession>A0ABD1U023</accession>
<protein>
    <submittedName>
        <fullName evidence="1">Uncharacterized protein</fullName>
    </submittedName>
</protein>
<sequence>MWVGFLIILRQKTTFSKPKHWSWNDRKPGSGNIAIDIEIVDRGLDAAPFKSRQKKQNKSRAREAAAIEEKLGQIIAKLEAINSDVQMLMDGQASMRDDIQTVRDEVQAKMAEQDSFGEDFGRLHAKVMDVITAMQTQIECSVFP</sequence>
<dbReference type="Proteomes" id="UP001604336">
    <property type="component" value="Unassembled WGS sequence"/>
</dbReference>
<name>A0ABD1U023_9LAMI</name>
<evidence type="ECO:0000313" key="1">
    <source>
        <dbReference type="EMBL" id="KAL2518342.1"/>
    </source>
</evidence>
<proteinExistence type="predicted"/>
<dbReference type="AlphaFoldDB" id="A0ABD1U023"/>
<reference evidence="2" key="1">
    <citation type="submission" date="2024-07" db="EMBL/GenBank/DDBJ databases">
        <title>Two chromosome-level genome assemblies of Korean endemic species Abeliophyllum distichum and Forsythia ovata (Oleaceae).</title>
        <authorList>
            <person name="Jang H."/>
        </authorList>
    </citation>
    <scope>NUCLEOTIDE SEQUENCE [LARGE SCALE GENOMIC DNA]</scope>
</reference>
<organism evidence="1 2">
    <name type="scientific">Abeliophyllum distichum</name>
    <dbReference type="NCBI Taxonomy" id="126358"/>
    <lineage>
        <taxon>Eukaryota</taxon>
        <taxon>Viridiplantae</taxon>
        <taxon>Streptophyta</taxon>
        <taxon>Embryophyta</taxon>
        <taxon>Tracheophyta</taxon>
        <taxon>Spermatophyta</taxon>
        <taxon>Magnoliopsida</taxon>
        <taxon>eudicotyledons</taxon>
        <taxon>Gunneridae</taxon>
        <taxon>Pentapetalae</taxon>
        <taxon>asterids</taxon>
        <taxon>lamiids</taxon>
        <taxon>Lamiales</taxon>
        <taxon>Oleaceae</taxon>
        <taxon>Forsythieae</taxon>
        <taxon>Abeliophyllum</taxon>
    </lineage>
</organism>